<keyword evidence="2" id="KW-1185">Reference proteome</keyword>
<sequence length="146" mass="16260">MDVAIPGVDVLFVAGFGPIVKSAPASYRLYVDTLGLPLKPLEGNSDYLTTDKLDGVKHFSLWPLEQASQSCFGQDRWPSELPVPQSWLEFDVADMEQATQALKRQGYALLVDNRLEPWGQQVTRFLSPEGMLVGVTHTPWLRESAL</sequence>
<proteinExistence type="predicted"/>
<gene>
    <name evidence="1" type="ORF">DDT56_20335</name>
</gene>
<organism evidence="1 2">
    <name type="scientific">Brenneria corticis</name>
    <dbReference type="NCBI Taxonomy" id="2173106"/>
    <lineage>
        <taxon>Bacteria</taxon>
        <taxon>Pseudomonadati</taxon>
        <taxon>Pseudomonadota</taxon>
        <taxon>Gammaproteobacteria</taxon>
        <taxon>Enterobacterales</taxon>
        <taxon>Pectobacteriaceae</taxon>
        <taxon>Brenneria</taxon>
    </lineage>
</organism>
<dbReference type="RefSeq" id="WP_136168197.1">
    <property type="nucleotide sequence ID" value="NZ_KZ819093.1"/>
</dbReference>
<dbReference type="AlphaFoldDB" id="A0A2U1TPB0"/>
<comment type="caution">
    <text evidence="1">The sequence shown here is derived from an EMBL/GenBank/DDBJ whole genome shotgun (WGS) entry which is preliminary data.</text>
</comment>
<dbReference type="Gene3D" id="3.10.180.10">
    <property type="entry name" value="2,3-Dihydroxybiphenyl 1,2-Dioxygenase, domain 1"/>
    <property type="match status" value="1"/>
</dbReference>
<dbReference type="SUPFAM" id="SSF54593">
    <property type="entry name" value="Glyoxalase/Bleomycin resistance protein/Dihydroxybiphenyl dioxygenase"/>
    <property type="match status" value="1"/>
</dbReference>
<dbReference type="InterPro" id="IPR029068">
    <property type="entry name" value="Glyas_Bleomycin-R_OHBP_Dase"/>
</dbReference>
<evidence type="ECO:0000313" key="2">
    <source>
        <dbReference type="Proteomes" id="UP000296159"/>
    </source>
</evidence>
<dbReference type="EMBL" id="QDKH01000030">
    <property type="protein sequence ID" value="PWC11245.1"/>
    <property type="molecule type" value="Genomic_DNA"/>
</dbReference>
<evidence type="ECO:0000313" key="1">
    <source>
        <dbReference type="EMBL" id="PWC11245.1"/>
    </source>
</evidence>
<dbReference type="Proteomes" id="UP000296159">
    <property type="component" value="Unassembled WGS sequence"/>
</dbReference>
<protein>
    <submittedName>
        <fullName evidence="1">Glyoxalase</fullName>
    </submittedName>
</protein>
<reference evidence="1 2" key="1">
    <citation type="submission" date="2018-04" db="EMBL/GenBank/DDBJ databases">
        <title>Brenneria corticis sp.nov.</title>
        <authorList>
            <person name="Li Y."/>
        </authorList>
    </citation>
    <scope>NUCLEOTIDE SEQUENCE [LARGE SCALE GENOMIC DNA]</scope>
    <source>
        <strain evidence="1 2">CFCC 11842</strain>
    </source>
</reference>
<accession>A0A2U1TPB0</accession>
<name>A0A2U1TPB0_9GAMM</name>